<dbReference type="RefSeq" id="WP_345427338.1">
    <property type="nucleotide sequence ID" value="NZ_BAABGT010000122.1"/>
</dbReference>
<evidence type="ECO:0000313" key="2">
    <source>
        <dbReference type="Proteomes" id="UP001501598"/>
    </source>
</evidence>
<name>A0ABP8S462_9PSEU</name>
<evidence type="ECO:0000313" key="1">
    <source>
        <dbReference type="EMBL" id="GAA4559488.1"/>
    </source>
</evidence>
<keyword evidence="2" id="KW-1185">Reference proteome</keyword>
<evidence type="ECO:0008006" key="3">
    <source>
        <dbReference type="Google" id="ProtNLM"/>
    </source>
</evidence>
<proteinExistence type="predicted"/>
<organism evidence="1 2">
    <name type="scientific">Pseudonocardia xishanensis</name>
    <dbReference type="NCBI Taxonomy" id="630995"/>
    <lineage>
        <taxon>Bacteria</taxon>
        <taxon>Bacillati</taxon>
        <taxon>Actinomycetota</taxon>
        <taxon>Actinomycetes</taxon>
        <taxon>Pseudonocardiales</taxon>
        <taxon>Pseudonocardiaceae</taxon>
        <taxon>Pseudonocardia</taxon>
    </lineage>
</organism>
<dbReference type="EMBL" id="BAABGT010000122">
    <property type="protein sequence ID" value="GAA4559488.1"/>
    <property type="molecule type" value="Genomic_DNA"/>
</dbReference>
<comment type="caution">
    <text evidence="1">The sequence shown here is derived from an EMBL/GenBank/DDBJ whole genome shotgun (WGS) entry which is preliminary data.</text>
</comment>
<gene>
    <name evidence="1" type="ORF">GCM10023175_67470</name>
</gene>
<reference evidence="2" key="1">
    <citation type="journal article" date="2019" name="Int. J. Syst. Evol. Microbiol.">
        <title>The Global Catalogue of Microorganisms (GCM) 10K type strain sequencing project: providing services to taxonomists for standard genome sequencing and annotation.</title>
        <authorList>
            <consortium name="The Broad Institute Genomics Platform"/>
            <consortium name="The Broad Institute Genome Sequencing Center for Infectious Disease"/>
            <person name="Wu L."/>
            <person name="Ma J."/>
        </authorList>
    </citation>
    <scope>NUCLEOTIDE SEQUENCE [LARGE SCALE GENOMIC DNA]</scope>
    <source>
        <strain evidence="2">JCM 17906</strain>
    </source>
</reference>
<dbReference type="Proteomes" id="UP001501598">
    <property type="component" value="Unassembled WGS sequence"/>
</dbReference>
<sequence length="81" mass="8594">MATPSLDEIREWGPTCGIPEAAKPLGISRSYAFELARLDTFPCRVLKVGRRYRVVTSSLVALLESGQQGSAGGAGEELKAG</sequence>
<accession>A0ABP8S462</accession>
<protein>
    <recommendedName>
        <fullName evidence="3">DNA-binding protein</fullName>
    </recommendedName>
</protein>